<reference evidence="6" key="1">
    <citation type="submission" date="2020-09" db="EMBL/GenBank/DDBJ databases">
        <title>Iningainema tapete sp. nov. (Scytonemataceae, Cyanobacteria) from greenhouses in central Florida (USA) produces two types of nodularin with biosynthetic potential for microcystin-LR and anabaenopeptins.</title>
        <authorList>
            <person name="Berthold D.E."/>
            <person name="Lefler F.W."/>
            <person name="Huang I.-S."/>
            <person name="Abdulla H."/>
            <person name="Zimba P.V."/>
            <person name="Laughinghouse H.D. IV."/>
        </authorList>
    </citation>
    <scope>NUCLEOTIDE SEQUENCE</scope>
    <source>
        <strain evidence="6">BLCCT55</strain>
    </source>
</reference>
<dbReference type="Pfam" id="PF00145">
    <property type="entry name" value="DNA_methylase"/>
    <property type="match status" value="2"/>
</dbReference>
<evidence type="ECO:0000256" key="1">
    <source>
        <dbReference type="ARBA" id="ARBA00011975"/>
    </source>
</evidence>
<dbReference type="Proteomes" id="UP000629098">
    <property type="component" value="Unassembled WGS sequence"/>
</dbReference>
<dbReference type="InterPro" id="IPR001525">
    <property type="entry name" value="C5_MeTfrase"/>
</dbReference>
<keyword evidence="7" id="KW-1185">Reference proteome</keyword>
<proteinExistence type="predicted"/>
<dbReference type="GO" id="GO:0009307">
    <property type="term" value="P:DNA restriction-modification system"/>
    <property type="evidence" value="ECO:0007669"/>
    <property type="project" value="UniProtKB-KW"/>
</dbReference>
<protein>
    <recommendedName>
        <fullName evidence="1">DNA (cytosine-5-)-methyltransferase</fullName>
        <ecNumber evidence="1">2.1.1.37</ecNumber>
    </recommendedName>
</protein>
<dbReference type="GO" id="GO:0003886">
    <property type="term" value="F:DNA (cytosine-5-)-methyltransferase activity"/>
    <property type="evidence" value="ECO:0007669"/>
    <property type="project" value="UniProtKB-EC"/>
</dbReference>
<evidence type="ECO:0000256" key="5">
    <source>
        <dbReference type="ARBA" id="ARBA00022747"/>
    </source>
</evidence>
<keyword evidence="5" id="KW-0680">Restriction system</keyword>
<gene>
    <name evidence="6" type="ORF">ICL16_37875</name>
</gene>
<dbReference type="InterPro" id="IPR050390">
    <property type="entry name" value="C5-Methyltransferase"/>
</dbReference>
<dbReference type="EMBL" id="JACXAE010000111">
    <property type="protein sequence ID" value="MBD2777662.1"/>
    <property type="molecule type" value="Genomic_DNA"/>
</dbReference>
<dbReference type="RefSeq" id="WP_190836730.1">
    <property type="nucleotide sequence ID" value="NZ_CAWPPI010000111.1"/>
</dbReference>
<dbReference type="GO" id="GO:0044027">
    <property type="term" value="P:negative regulation of gene expression via chromosomal CpG island methylation"/>
    <property type="evidence" value="ECO:0007669"/>
    <property type="project" value="TreeGrafter"/>
</dbReference>
<dbReference type="AlphaFoldDB" id="A0A8J7BZH1"/>
<accession>A0A8J7BZH1</accession>
<sequence>MDNKANKPTVLDLFCGAGGMSLGFENAGCEILGGIDKNPHAIKTHHTNDKLQLYESEPKSEYQAKMRSKNNQSVGVMNHICRAHNEKDLAIFEMLPQGGKYKDLPESVKRYRDDIFDDKYKRLKWNEPSWTLTAHMQKDCLAYIHPTQTRSISVREAARLQSFPEHFVFDAPMTKMFELVGNSVPPLLVEAIALE</sequence>
<keyword evidence="2 6" id="KW-0489">Methyltransferase</keyword>
<evidence type="ECO:0000313" key="7">
    <source>
        <dbReference type="Proteomes" id="UP000629098"/>
    </source>
</evidence>
<evidence type="ECO:0000256" key="2">
    <source>
        <dbReference type="ARBA" id="ARBA00022603"/>
    </source>
</evidence>
<organism evidence="6 7">
    <name type="scientific">Iningainema tapete BLCC-T55</name>
    <dbReference type="NCBI Taxonomy" id="2748662"/>
    <lineage>
        <taxon>Bacteria</taxon>
        <taxon>Bacillati</taxon>
        <taxon>Cyanobacteriota</taxon>
        <taxon>Cyanophyceae</taxon>
        <taxon>Nostocales</taxon>
        <taxon>Scytonemataceae</taxon>
        <taxon>Iningainema tapete</taxon>
    </lineage>
</organism>
<dbReference type="PANTHER" id="PTHR10629">
    <property type="entry name" value="CYTOSINE-SPECIFIC METHYLTRANSFERASE"/>
    <property type="match status" value="1"/>
</dbReference>
<dbReference type="InterPro" id="IPR029063">
    <property type="entry name" value="SAM-dependent_MTases_sf"/>
</dbReference>
<dbReference type="EC" id="2.1.1.37" evidence="1"/>
<name>A0A8J7BZH1_9CYAN</name>
<keyword evidence="4" id="KW-0949">S-adenosyl-L-methionine</keyword>
<keyword evidence="3" id="KW-0808">Transferase</keyword>
<comment type="caution">
    <text evidence="6">The sequence shown here is derived from an EMBL/GenBank/DDBJ whole genome shotgun (WGS) entry which is preliminary data.</text>
</comment>
<evidence type="ECO:0000313" key="6">
    <source>
        <dbReference type="EMBL" id="MBD2777662.1"/>
    </source>
</evidence>
<dbReference type="SUPFAM" id="SSF53335">
    <property type="entry name" value="S-adenosyl-L-methionine-dependent methyltransferases"/>
    <property type="match status" value="1"/>
</dbReference>
<dbReference type="PANTHER" id="PTHR10629:SF52">
    <property type="entry name" value="DNA (CYTOSINE-5)-METHYLTRANSFERASE 1"/>
    <property type="match status" value="1"/>
</dbReference>
<dbReference type="Gene3D" id="3.90.120.10">
    <property type="entry name" value="DNA Methylase, subunit A, domain 2"/>
    <property type="match status" value="1"/>
</dbReference>
<evidence type="ECO:0000256" key="4">
    <source>
        <dbReference type="ARBA" id="ARBA00022691"/>
    </source>
</evidence>
<dbReference type="GO" id="GO:0032259">
    <property type="term" value="P:methylation"/>
    <property type="evidence" value="ECO:0007669"/>
    <property type="project" value="UniProtKB-KW"/>
</dbReference>
<dbReference type="GO" id="GO:0003677">
    <property type="term" value="F:DNA binding"/>
    <property type="evidence" value="ECO:0007669"/>
    <property type="project" value="TreeGrafter"/>
</dbReference>
<evidence type="ECO:0000256" key="3">
    <source>
        <dbReference type="ARBA" id="ARBA00022679"/>
    </source>
</evidence>